<evidence type="ECO:0000259" key="3">
    <source>
        <dbReference type="Pfam" id="PF08751"/>
    </source>
</evidence>
<name>A0ABX9DZI4_9PSEU</name>
<dbReference type="InterPro" id="IPR027417">
    <property type="entry name" value="P-loop_NTPase"/>
</dbReference>
<sequence>MIGVRKLSPGGYAYLTGSVACADRGLDAGESLSDYYLAHGYPQGQWFGRGAAALGVSGEVTAAQMNALFGEGRHPDADRIQAEMIAAGHTEAEALAATKLGYRFAQFDGLDELRGRVIEAYKQHNLDHNLPPGAPIDDATRAGIRRLVQAQVYAEKHDGQQPSEEELTKWLAEQKKSMKSATSGFELVFAPPKSVSVTWALGDEETRELVVSLHRQAVLDTLTYLENTVAYTRKGAGGYTQHDVQGITAAIFEHWDSRSADPHLHTHVPISTKVQGPDGRWTSLDGRTILAAAVTMSEFYNSRIRDLFREHGATWNEKPSGGIDLKRPTWELDGVPTELLAGFSQRAAQVEQERARQIVEFRRHHGREPTPKEILEISKRAQYGTREAKQAPRSLADHLRRWRGQAEEIVAPEVIDELGQRVFGGQPEAHSEVNVGELAEATLATVSDYYCHFNTWNIEAEAHRQTAHLRVADGGRDQLIADVVRAVLHSPDLVSLEAPSLVPEPDALRRRSGESVFVEHNSQRFTTGRTLREESALASWGGLTDGRRLARSTVEQALAGAGSLNRGQRAAVVSFATSGRRVQLLYAPAGAGKTTTMKVYANAVRAEGGRVYAFGPSARAAHVLAEAIDAHPHTLHQVTTAQRINVAEETFPFRRGDVLIIDEVSMAGTHTLHDVVAYALRRGADVRLVGDDRQLASVEAGGAVRWFEHTNGATRLKEVVRFHDPGQRAASLALHEGNPAGLDYYFDQGWVSEGSRETIRDAAHRAWRADLDAGRQSLLIVPTNEDVTALNLEARALRVLRGDVDARGRAVRLHDGTTASTGDWVVTRRNDRLKTLFGGRDFVKNGDTWDVVAVRRDGALKLRNQVSNGTVVVPADYVAEEVELAYAATVNRVQGMTSRGSAHAIATQGISREQLYTLITRAVQDNQVYVETVQHTIDSHQETPLELTARGVLEAALARSSAETSANEELRDALAAAESLRTLVGRHDYVATLGVDEQVDEVLTQHVPELHEQPAAPALRQTLRTAETLGWQAEHLVVAAVASGPLDGDGVDDPAAVLQWRIEQRTLDDDPPARIAGPTLTAINQWRSIIEHHQATAAVETTAWEPVWKRAAAAAAEGLDADAAITDAARWLAGRPTNDPMPDHQFAADAVDAALRQQRDQGGGWQPALPWLAHPNYHELGEQPELLDFLQQLNDTIAARVTELRTTVIADDPAWTRGLGPRPLDDPALADQWDHLAGLGAAYRDTYAITTDDPRYPLGREPEGQGLRARAWQDLMTQWTPPSHDDGAGAERTAHAHQASALDRLREDLDPDELLAALADDETVSTTPLEERLDDLVRRYERGTHAASEQHVDDQITHVLTARAPSTLARDAEPALRWLLHRAHDQGWTVEQAVPDADSLTGLHGARDPAAVLYRLVEQRIQRADPPSEPVRERGPLPWLDAADPAALADRPDLAGHLELLAQAITNRAEQLRDDVADEQPEWTKGLGPRPVDPTAAARWDELAGAAAAYRETYRIRTTSPDIPLGPQPRRDGAQARAWTNLTEQWRPIVTTPEDQYSTNQQRIDRLRDQVIDRADDLTEDAEELAADLRETARAVESAEELHRYDDVEDVGEHHDLNSGLAY</sequence>
<dbReference type="EMBL" id="QLTT01000014">
    <property type="protein sequence ID" value="RAS59526.1"/>
    <property type="molecule type" value="Genomic_DNA"/>
</dbReference>
<feature type="region of interest" description="Disordered" evidence="2">
    <location>
        <begin position="1278"/>
        <end position="1300"/>
    </location>
</feature>
<accession>A0ABX9DZI4</accession>
<evidence type="ECO:0000256" key="1">
    <source>
        <dbReference type="SAM" id="Coils"/>
    </source>
</evidence>
<evidence type="ECO:0000313" key="4">
    <source>
        <dbReference type="EMBL" id="RAS59526.1"/>
    </source>
</evidence>
<feature type="domain" description="TrwC relaxase" evidence="3">
    <location>
        <begin position="10"/>
        <end position="408"/>
    </location>
</feature>
<dbReference type="NCBIfam" id="NF041492">
    <property type="entry name" value="MobF"/>
    <property type="match status" value="1"/>
</dbReference>
<dbReference type="SUPFAM" id="SSF55464">
    <property type="entry name" value="Origin of replication-binding domain, RBD-like"/>
    <property type="match status" value="1"/>
</dbReference>
<dbReference type="InterPro" id="IPR014862">
    <property type="entry name" value="TrwC"/>
</dbReference>
<proteinExistence type="predicted"/>
<gene>
    <name evidence="4" type="ORF">C8D87_114138</name>
</gene>
<organism evidence="4 5">
    <name type="scientific">Lentzea atacamensis</name>
    <dbReference type="NCBI Taxonomy" id="531938"/>
    <lineage>
        <taxon>Bacteria</taxon>
        <taxon>Bacillati</taxon>
        <taxon>Actinomycetota</taxon>
        <taxon>Actinomycetes</taxon>
        <taxon>Pseudonocardiales</taxon>
        <taxon>Pseudonocardiaceae</taxon>
        <taxon>Lentzea</taxon>
    </lineage>
</organism>
<dbReference type="PROSITE" id="PS51257">
    <property type="entry name" value="PROKAR_LIPOPROTEIN"/>
    <property type="match status" value="1"/>
</dbReference>
<evidence type="ECO:0000313" key="5">
    <source>
        <dbReference type="Proteomes" id="UP000248714"/>
    </source>
</evidence>
<dbReference type="InterPro" id="IPR050534">
    <property type="entry name" value="Coronavir_polyprotein_1ab"/>
</dbReference>
<comment type="caution">
    <text evidence="4">The sequence shown here is derived from an EMBL/GenBank/DDBJ whole genome shotgun (WGS) entry which is preliminary data.</text>
</comment>
<keyword evidence="1" id="KW-0175">Coiled coil</keyword>
<dbReference type="Pfam" id="PF08751">
    <property type="entry name" value="TrwC"/>
    <property type="match status" value="1"/>
</dbReference>
<dbReference type="Gene3D" id="2.30.30.940">
    <property type="match status" value="1"/>
</dbReference>
<dbReference type="Pfam" id="PF13604">
    <property type="entry name" value="AAA_30"/>
    <property type="match status" value="1"/>
</dbReference>
<keyword evidence="5" id="KW-1185">Reference proteome</keyword>
<dbReference type="Proteomes" id="UP000248714">
    <property type="component" value="Unassembled WGS sequence"/>
</dbReference>
<feature type="compositionally biased region" description="Basic and acidic residues" evidence="2">
    <location>
        <begin position="1283"/>
        <end position="1294"/>
    </location>
</feature>
<dbReference type="Gene3D" id="3.40.50.300">
    <property type="entry name" value="P-loop containing nucleotide triphosphate hydrolases"/>
    <property type="match status" value="2"/>
</dbReference>
<dbReference type="SUPFAM" id="SSF52540">
    <property type="entry name" value="P-loop containing nucleoside triphosphate hydrolases"/>
    <property type="match status" value="2"/>
</dbReference>
<feature type="coiled-coil region" evidence="1">
    <location>
        <begin position="1568"/>
        <end position="1602"/>
    </location>
</feature>
<dbReference type="PANTHER" id="PTHR43788">
    <property type="entry name" value="DNA2/NAM7 HELICASE FAMILY MEMBER"/>
    <property type="match status" value="1"/>
</dbReference>
<reference evidence="4 5" key="1">
    <citation type="submission" date="2018-06" db="EMBL/GenBank/DDBJ databases">
        <title>Genomic Encyclopedia of Type Strains, Phase IV (KMG-IV): sequencing the most valuable type-strain genomes for metagenomic binning, comparative biology and taxonomic classification.</title>
        <authorList>
            <person name="Goeker M."/>
        </authorList>
    </citation>
    <scope>NUCLEOTIDE SEQUENCE [LARGE SCALE GENOMIC DNA]</scope>
    <source>
        <strain evidence="4 5">DSM 45479</strain>
    </source>
</reference>
<protein>
    <submittedName>
        <fullName evidence="4">Conjugative relaxase-like TrwC/TraI family protein</fullName>
    </submittedName>
</protein>
<evidence type="ECO:0000256" key="2">
    <source>
        <dbReference type="SAM" id="MobiDB-lite"/>
    </source>
</evidence>